<keyword evidence="5" id="KW-0472">Membrane</keyword>
<dbReference type="Proteomes" id="UP000620133">
    <property type="component" value="Chromosome"/>
</dbReference>
<dbReference type="AlphaFoldDB" id="A0A7U9XUF6"/>
<dbReference type="RefSeq" id="WP_176238490.1">
    <property type="nucleotide sequence ID" value="NZ_AP024412.1"/>
</dbReference>
<dbReference type="InterPro" id="IPR035681">
    <property type="entry name" value="ComA-like_MBL"/>
</dbReference>
<evidence type="ECO:0000256" key="1">
    <source>
        <dbReference type="ARBA" id="ARBA00004651"/>
    </source>
</evidence>
<gene>
    <name evidence="7" type="primary">comEC</name>
    <name evidence="7" type="ORF">MPAN_005390</name>
</gene>
<organism evidence="7 8">
    <name type="scientific">Mariniplasma anaerobium</name>
    <dbReference type="NCBI Taxonomy" id="2735436"/>
    <lineage>
        <taxon>Bacteria</taxon>
        <taxon>Bacillati</taxon>
        <taxon>Mycoplasmatota</taxon>
        <taxon>Mollicutes</taxon>
        <taxon>Acholeplasmatales</taxon>
        <taxon>Acholeplasmataceae</taxon>
        <taxon>Mariniplasma</taxon>
    </lineage>
</organism>
<dbReference type="InterPro" id="IPR052159">
    <property type="entry name" value="Competence_DNA_uptake"/>
</dbReference>
<dbReference type="PANTHER" id="PTHR30619:SF7">
    <property type="entry name" value="BETA-LACTAMASE DOMAIN PROTEIN"/>
    <property type="match status" value="1"/>
</dbReference>
<evidence type="ECO:0000259" key="6">
    <source>
        <dbReference type="SMART" id="SM00849"/>
    </source>
</evidence>
<dbReference type="InterPro" id="IPR004477">
    <property type="entry name" value="ComEC_N"/>
</dbReference>
<keyword evidence="8" id="KW-1185">Reference proteome</keyword>
<dbReference type="Gene3D" id="3.60.15.10">
    <property type="entry name" value="Ribonuclease Z/Hydroxyacylglutathione hydrolase-like"/>
    <property type="match status" value="1"/>
</dbReference>
<dbReference type="InterPro" id="IPR001279">
    <property type="entry name" value="Metallo-B-lactamas"/>
</dbReference>
<feature type="domain" description="Metallo-beta-lactamase" evidence="6">
    <location>
        <begin position="426"/>
        <end position="604"/>
    </location>
</feature>
<sequence>MRKQIHIIFLVILIIVISLCYALLTNFDQDHIQRDVKVVSIDSYDEYARYTVKYQRYKFHFYSGLNEYQLGDILYINADITAYKAQTVEYGFNLKSYFLAFNVYGKLDIQDIKLIDHTYHIYQIRETLKTSVNNLASSTYLKALLFGEKIRDEQTIETYTNFDILYLFTISGLHVYVLMIILKKVLFILNVNQRFQDGMMIVMLGWISYLNLFSFAVLRLLIIYILRIINKKFEMNMQNLDMIFLTFFILTIFNTGFIFHQGFVITFLIIVCLELIHPLFSPYPNYIKKVMMSVSISVIILPFFQDISIFQILLLPMMIFIITCILYPFAMLTFIFPVIDDIYVMILNLFEKVILFISTYQISFFIPKFNIYQMFLYYGLFIYVCFSNHIKQSLKRMMILIFLMSLSQYTLNLFNIENITFLDVGQGDTTIIQTKECKVVVDAFNGTTSYLKNHGIYELDYLILTHSHEDHIKEAKSIMDSINVKQIIVSFYDDRYPAYKQNVLRLKAEDKITCGSINFNFMGPIKDYDNENNVSLVFQMYYDSKTFLFTGDIEAEAETDLINAYHHMLKSDILKVPHHGSITSSTKEFLEMVNPSYAVISLDKYNSFGFPDENVITRYQEIRCIIYRTDINGTISYHRKNRKEKWTTFL</sequence>
<dbReference type="SUPFAM" id="SSF56281">
    <property type="entry name" value="Metallo-hydrolase/oxidoreductase"/>
    <property type="match status" value="1"/>
</dbReference>
<dbReference type="CDD" id="cd07731">
    <property type="entry name" value="ComA-like_MBL-fold"/>
    <property type="match status" value="1"/>
</dbReference>
<dbReference type="GO" id="GO:0005886">
    <property type="term" value="C:plasma membrane"/>
    <property type="evidence" value="ECO:0007669"/>
    <property type="project" value="UniProtKB-SubCell"/>
</dbReference>
<dbReference type="Pfam" id="PF03772">
    <property type="entry name" value="Competence"/>
    <property type="match status" value="1"/>
</dbReference>
<evidence type="ECO:0000256" key="2">
    <source>
        <dbReference type="ARBA" id="ARBA00022475"/>
    </source>
</evidence>
<keyword evidence="3" id="KW-0812">Transmembrane</keyword>
<protein>
    <submittedName>
        <fullName evidence="7">DNA internalization-related competence protein ComEC/Rec2</fullName>
    </submittedName>
</protein>
<evidence type="ECO:0000313" key="8">
    <source>
        <dbReference type="Proteomes" id="UP000620133"/>
    </source>
</evidence>
<dbReference type="Pfam" id="PF00753">
    <property type="entry name" value="Lactamase_B"/>
    <property type="match status" value="1"/>
</dbReference>
<evidence type="ECO:0000256" key="4">
    <source>
        <dbReference type="ARBA" id="ARBA00022989"/>
    </source>
</evidence>
<accession>A0A7U9XUF6</accession>
<evidence type="ECO:0000313" key="7">
    <source>
        <dbReference type="EMBL" id="BCR35646.1"/>
    </source>
</evidence>
<proteinExistence type="predicted"/>
<dbReference type="InterPro" id="IPR036866">
    <property type="entry name" value="RibonucZ/Hydroxyglut_hydro"/>
</dbReference>
<keyword evidence="4" id="KW-1133">Transmembrane helix</keyword>
<evidence type="ECO:0000256" key="3">
    <source>
        <dbReference type="ARBA" id="ARBA00022692"/>
    </source>
</evidence>
<evidence type="ECO:0000256" key="5">
    <source>
        <dbReference type="ARBA" id="ARBA00023136"/>
    </source>
</evidence>
<name>A0A7U9XUF6_9MOLU</name>
<dbReference type="KEGG" id="manr:MPAN_005390"/>
<dbReference type="EMBL" id="AP024412">
    <property type="protein sequence ID" value="BCR35646.1"/>
    <property type="molecule type" value="Genomic_DNA"/>
</dbReference>
<dbReference type="PANTHER" id="PTHR30619">
    <property type="entry name" value="DNA INTERNALIZATION/COMPETENCE PROTEIN COMEC/REC2"/>
    <property type="match status" value="1"/>
</dbReference>
<comment type="subcellular location">
    <subcellularLocation>
        <location evidence="1">Cell membrane</location>
        <topology evidence="1">Multi-pass membrane protein</topology>
    </subcellularLocation>
</comment>
<reference evidence="7" key="1">
    <citation type="submission" date="2021-01" db="EMBL/GenBank/DDBJ databases">
        <title>Draft genome sequence of Acholeplasmataceae bacterium strain Mahy22.</title>
        <authorList>
            <person name="Watanabe M."/>
            <person name="Kojima H."/>
            <person name="Fukui M."/>
        </authorList>
    </citation>
    <scope>NUCLEOTIDE SEQUENCE</scope>
    <source>
        <strain evidence="7">Mahy22</strain>
    </source>
</reference>
<keyword evidence="2" id="KW-1003">Cell membrane</keyword>
<dbReference type="SMART" id="SM00849">
    <property type="entry name" value="Lactamase_B"/>
    <property type="match status" value="1"/>
</dbReference>